<reference evidence="1" key="2">
    <citation type="submission" date="2020-11" db="EMBL/GenBank/DDBJ databases">
        <authorList>
            <person name="McCartney M.A."/>
            <person name="Auch B."/>
            <person name="Kono T."/>
            <person name="Mallez S."/>
            <person name="Becker A."/>
            <person name="Gohl D.M."/>
            <person name="Silverstein K.A.T."/>
            <person name="Koren S."/>
            <person name="Bechman K.B."/>
            <person name="Herman A."/>
            <person name="Abrahante J.E."/>
            <person name="Garbe J."/>
        </authorList>
    </citation>
    <scope>NUCLEOTIDE SEQUENCE</scope>
    <source>
        <strain evidence="1">Duluth1</strain>
        <tissue evidence="1">Whole animal</tissue>
    </source>
</reference>
<dbReference type="InterPro" id="IPR013783">
    <property type="entry name" value="Ig-like_fold"/>
</dbReference>
<organism evidence="1 2">
    <name type="scientific">Dreissena polymorpha</name>
    <name type="common">Zebra mussel</name>
    <name type="synonym">Mytilus polymorpha</name>
    <dbReference type="NCBI Taxonomy" id="45954"/>
    <lineage>
        <taxon>Eukaryota</taxon>
        <taxon>Metazoa</taxon>
        <taxon>Spiralia</taxon>
        <taxon>Lophotrochozoa</taxon>
        <taxon>Mollusca</taxon>
        <taxon>Bivalvia</taxon>
        <taxon>Autobranchia</taxon>
        <taxon>Heteroconchia</taxon>
        <taxon>Euheterodonta</taxon>
        <taxon>Imparidentia</taxon>
        <taxon>Neoheterodontei</taxon>
        <taxon>Myida</taxon>
        <taxon>Dreissenoidea</taxon>
        <taxon>Dreissenidae</taxon>
        <taxon>Dreissena</taxon>
    </lineage>
</organism>
<dbReference type="EMBL" id="JAIWYP010000014">
    <property type="protein sequence ID" value="KAH3708837.1"/>
    <property type="molecule type" value="Genomic_DNA"/>
</dbReference>
<dbReference type="SUPFAM" id="SSF49265">
    <property type="entry name" value="Fibronectin type III"/>
    <property type="match status" value="1"/>
</dbReference>
<dbReference type="PANTHER" id="PTHR16897">
    <property type="entry name" value="OS10G0105400 PROTEIN"/>
    <property type="match status" value="1"/>
</dbReference>
<name>A0A9D3Z1Z9_DREPO</name>
<dbReference type="AlphaFoldDB" id="A0A9D3Z1Z9"/>
<evidence type="ECO:0000313" key="1">
    <source>
        <dbReference type="EMBL" id="KAH3708837.1"/>
    </source>
</evidence>
<dbReference type="Proteomes" id="UP000828390">
    <property type="component" value="Unassembled WGS sequence"/>
</dbReference>
<reference evidence="1" key="1">
    <citation type="journal article" date="2019" name="bioRxiv">
        <title>The Genome of the Zebra Mussel, Dreissena polymorpha: A Resource for Invasive Species Research.</title>
        <authorList>
            <person name="McCartney M.A."/>
            <person name="Auch B."/>
            <person name="Kono T."/>
            <person name="Mallez S."/>
            <person name="Zhang Y."/>
            <person name="Obille A."/>
            <person name="Becker A."/>
            <person name="Abrahante J.E."/>
            <person name="Garbe J."/>
            <person name="Badalamenti J.P."/>
            <person name="Herman A."/>
            <person name="Mangelson H."/>
            <person name="Liachko I."/>
            <person name="Sullivan S."/>
            <person name="Sone E.D."/>
            <person name="Koren S."/>
            <person name="Silverstein K.A.T."/>
            <person name="Beckman K.B."/>
            <person name="Gohl D.M."/>
        </authorList>
    </citation>
    <scope>NUCLEOTIDE SEQUENCE</scope>
    <source>
        <strain evidence="1">Duluth1</strain>
        <tissue evidence="1">Whole animal</tissue>
    </source>
</reference>
<dbReference type="InterPro" id="IPR036116">
    <property type="entry name" value="FN3_sf"/>
</dbReference>
<comment type="caution">
    <text evidence="1">The sequence shown here is derived from an EMBL/GenBank/DDBJ whole genome shotgun (WGS) entry which is preliminary data.</text>
</comment>
<proteinExistence type="predicted"/>
<protein>
    <submittedName>
        <fullName evidence="1">Uncharacterized protein</fullName>
    </submittedName>
</protein>
<keyword evidence="2" id="KW-1185">Reference proteome</keyword>
<accession>A0A9D3Z1Z9</accession>
<dbReference type="PANTHER" id="PTHR16897:SF2">
    <property type="entry name" value="OS03G0226600 PROTEIN"/>
    <property type="match status" value="1"/>
</dbReference>
<dbReference type="Gene3D" id="2.60.40.10">
    <property type="entry name" value="Immunoglobulins"/>
    <property type="match status" value="1"/>
</dbReference>
<sequence length="321" mass="35583">MYISGDDVLHQQDVGLATNISLDNLSLKIGTRYYVTVVSVNTVGLHTALVSDGFVIDTDNPIDGVVFNTKHHKNTAFQRSTNTFEMSWHGFQDHYSGIKYYMVAILNVKEYNSTNISFTNVGLLTAYTFTNQNLKHGESYSGIVKAVDAAGHESVTVFSPAQLVDETPPKGFNCESTQQLSIDISYKVNNDDYAVVANATFIKDNVYYISGTIRSLKYDLYPVLTIDRFSVPLPFEKQNGGALRYYYTFISQVTGVQSIEIAVGTTVEDEMLQHLNVEECILLSTNNSNAISLKQIGPYSVAVSLLIMDAESEIRTVSSCY</sequence>
<evidence type="ECO:0000313" key="2">
    <source>
        <dbReference type="Proteomes" id="UP000828390"/>
    </source>
</evidence>
<gene>
    <name evidence="1" type="ORF">DPMN_068296</name>
</gene>